<evidence type="ECO:0000313" key="3">
    <source>
        <dbReference type="Proteomes" id="UP000253324"/>
    </source>
</evidence>
<keyword evidence="1" id="KW-0812">Transmembrane</keyword>
<reference evidence="2 3" key="1">
    <citation type="submission" date="2018-07" db="EMBL/GenBank/DDBJ databases">
        <title>Genomic Encyclopedia of Type Strains, Phase III (KMG-III): the genomes of soil and plant-associated and newly described type strains.</title>
        <authorList>
            <person name="Whitman W."/>
        </authorList>
    </citation>
    <scope>NUCLEOTIDE SEQUENCE [LARGE SCALE GENOMIC DNA]</scope>
    <source>
        <strain evidence="2 3">31-25a</strain>
    </source>
</reference>
<keyword evidence="1" id="KW-0472">Membrane</keyword>
<comment type="caution">
    <text evidence="2">The sequence shown here is derived from an EMBL/GenBank/DDBJ whole genome shotgun (WGS) entry which is preliminary data.</text>
</comment>
<dbReference type="Proteomes" id="UP000253324">
    <property type="component" value="Unassembled WGS sequence"/>
</dbReference>
<dbReference type="AlphaFoldDB" id="A0A368Z577"/>
<feature type="transmembrane region" description="Helical" evidence="1">
    <location>
        <begin position="72"/>
        <end position="92"/>
    </location>
</feature>
<evidence type="ECO:0000256" key="1">
    <source>
        <dbReference type="SAM" id="Phobius"/>
    </source>
</evidence>
<name>A0A368Z577_9HYPH</name>
<protein>
    <submittedName>
        <fullName evidence="2">Uncharacterized protein</fullName>
    </submittedName>
</protein>
<sequence length="103" mass="11975">MQPRVLFIKISTDFIEGELHLEIDLPILAGNDEPEEVDEGKLPATRESVWQLYPILARTHEQIEETRAIQSWIFYFLMLNGLLLAIVLYILVNAEWVQLSLPR</sequence>
<dbReference type="EMBL" id="QPJM01000001">
    <property type="protein sequence ID" value="RCW87600.1"/>
    <property type="molecule type" value="Genomic_DNA"/>
</dbReference>
<keyword evidence="1" id="KW-1133">Transmembrane helix</keyword>
<accession>A0A368Z577</accession>
<evidence type="ECO:0000313" key="2">
    <source>
        <dbReference type="EMBL" id="RCW87600.1"/>
    </source>
</evidence>
<proteinExistence type="predicted"/>
<keyword evidence="3" id="KW-1185">Reference proteome</keyword>
<organism evidence="2 3">
    <name type="scientific">Phyllobacterium bourgognense</name>
    <dbReference type="NCBI Taxonomy" id="314236"/>
    <lineage>
        <taxon>Bacteria</taxon>
        <taxon>Pseudomonadati</taxon>
        <taxon>Pseudomonadota</taxon>
        <taxon>Alphaproteobacteria</taxon>
        <taxon>Hyphomicrobiales</taxon>
        <taxon>Phyllobacteriaceae</taxon>
        <taxon>Phyllobacterium</taxon>
    </lineage>
</organism>
<gene>
    <name evidence="2" type="ORF">C7476_101366</name>
</gene>